<dbReference type="GO" id="GO:0016887">
    <property type="term" value="F:ATP hydrolysis activity"/>
    <property type="evidence" value="ECO:0007669"/>
    <property type="project" value="RHEA"/>
</dbReference>
<dbReference type="InterPro" id="IPR013986">
    <property type="entry name" value="DExx_box_DNA_helicase_dom_sf"/>
</dbReference>
<dbReference type="GO" id="GO:0005524">
    <property type="term" value="F:ATP binding"/>
    <property type="evidence" value="ECO:0007669"/>
    <property type="project" value="UniProtKB-UniRule"/>
</dbReference>
<dbReference type="Proteomes" id="UP000032633">
    <property type="component" value="Chromosome"/>
</dbReference>
<comment type="catalytic activity">
    <reaction evidence="10">
        <text>ATP + H2O = ADP + phosphate + H(+)</text>
        <dbReference type="Rhea" id="RHEA:13065"/>
        <dbReference type="ChEBI" id="CHEBI:15377"/>
        <dbReference type="ChEBI" id="CHEBI:15378"/>
        <dbReference type="ChEBI" id="CHEBI:30616"/>
        <dbReference type="ChEBI" id="CHEBI:43474"/>
        <dbReference type="ChEBI" id="CHEBI:456216"/>
        <dbReference type="EC" id="5.6.2.4"/>
    </reaction>
</comment>
<evidence type="ECO:0000256" key="8">
    <source>
        <dbReference type="ARBA" id="ARBA00034617"/>
    </source>
</evidence>
<evidence type="ECO:0000256" key="11">
    <source>
        <dbReference type="PROSITE-ProRule" id="PRU00560"/>
    </source>
</evidence>
<dbReference type="GO" id="GO:0043138">
    <property type="term" value="F:3'-5' DNA helicase activity"/>
    <property type="evidence" value="ECO:0007669"/>
    <property type="project" value="UniProtKB-EC"/>
</dbReference>
<evidence type="ECO:0000256" key="5">
    <source>
        <dbReference type="ARBA" id="ARBA00022840"/>
    </source>
</evidence>
<dbReference type="GO" id="GO:0033202">
    <property type="term" value="C:DNA helicase complex"/>
    <property type="evidence" value="ECO:0007669"/>
    <property type="project" value="TreeGrafter"/>
</dbReference>
<dbReference type="CDD" id="cd17932">
    <property type="entry name" value="DEXQc_UvrD"/>
    <property type="match status" value="1"/>
</dbReference>
<comment type="similarity">
    <text evidence="1">Belongs to the helicase family. UvrD subfamily.</text>
</comment>
<dbReference type="PROSITE" id="PS51198">
    <property type="entry name" value="UVRD_HELICASE_ATP_BIND"/>
    <property type="match status" value="1"/>
</dbReference>
<evidence type="ECO:0000256" key="4">
    <source>
        <dbReference type="ARBA" id="ARBA00022806"/>
    </source>
</evidence>
<dbReference type="InterPro" id="IPR027417">
    <property type="entry name" value="P-loop_NTPase"/>
</dbReference>
<keyword evidence="2 11" id="KW-0547">Nucleotide-binding</keyword>
<dbReference type="SUPFAM" id="SSF52540">
    <property type="entry name" value="P-loop containing nucleoside triphosphate hydrolases"/>
    <property type="match status" value="1"/>
</dbReference>
<reference evidence="13 14" key="1">
    <citation type="journal article" date="2015" name="J. Biotechnol.">
        <title>Complete genome sequence of Paenibacillus beijingensis 7188(T) (=DSM 24997(T)), a novel rhizobacterium from jujube garden soil.</title>
        <authorList>
            <person name="Kwak Y."/>
            <person name="Shin J.H."/>
        </authorList>
    </citation>
    <scope>NUCLEOTIDE SEQUENCE [LARGE SCALE GENOMIC DNA]</scope>
    <source>
        <strain evidence="13 14">DSM 24997</strain>
    </source>
</reference>
<dbReference type="PANTHER" id="PTHR11070:SF2">
    <property type="entry name" value="ATP-DEPENDENT DNA HELICASE SRS2"/>
    <property type="match status" value="1"/>
</dbReference>
<feature type="domain" description="UvrD-like helicase ATP-binding" evidence="12">
    <location>
        <begin position="3"/>
        <end position="269"/>
    </location>
</feature>
<dbReference type="Pfam" id="PF13361">
    <property type="entry name" value="UvrD_C"/>
    <property type="match status" value="1"/>
</dbReference>
<dbReference type="Pfam" id="PF00580">
    <property type="entry name" value="UvrD-helicase"/>
    <property type="match status" value="1"/>
</dbReference>
<dbReference type="EC" id="5.6.2.4" evidence="9"/>
<keyword evidence="4 11" id="KW-0347">Helicase</keyword>
<keyword evidence="5 11" id="KW-0067">ATP-binding</keyword>
<accession>A0A0D5NQ59</accession>
<dbReference type="EMBL" id="CP011058">
    <property type="protein sequence ID" value="AJY77454.1"/>
    <property type="molecule type" value="Genomic_DNA"/>
</dbReference>
<dbReference type="InterPro" id="IPR014016">
    <property type="entry name" value="UvrD-like_ATP-bd"/>
</dbReference>
<evidence type="ECO:0000313" key="13">
    <source>
        <dbReference type="EMBL" id="AJY77454.1"/>
    </source>
</evidence>
<comment type="catalytic activity">
    <reaction evidence="8">
        <text>Couples ATP hydrolysis with the unwinding of duplex DNA by translocating in the 3'-5' direction.</text>
        <dbReference type="EC" id="5.6.2.4"/>
    </reaction>
</comment>
<dbReference type="InterPro" id="IPR000212">
    <property type="entry name" value="DNA_helicase_UvrD/REP"/>
</dbReference>
<dbReference type="InterPro" id="IPR014017">
    <property type="entry name" value="DNA_helicase_UvrD-like_C"/>
</dbReference>
<dbReference type="GO" id="GO:0005829">
    <property type="term" value="C:cytosol"/>
    <property type="evidence" value="ECO:0007669"/>
    <property type="project" value="TreeGrafter"/>
</dbReference>
<sequence>MLIEFLNSEQREIVEYENNSLVIACPGSGKTRTLVAKLIYEGAKLKKNEKIAAITYTNLAADEIGLRVNENCFDDSFYWGGTIHSLCTNWILKPFSLFIDELRFGYKLIDEDDAMEILDEIKQKHNFRENVNTRRGADGNFVEITTGSEGVLKEYDNRLKEAKLIDFDLVLFYSFKILLERKSVARNLSQIFKWILVDEYQDTQELQYLIIGEIIKARNNHTKILFVGDPNQGIYNTLGGVAKTKHELESSIGGYNIEEKSLNGNYRTTQEIIDKYRDFQLFGENIIARGSNKNNPSEISFRSDISVESLPEHILKVIMEIHNKRVPYSEIAVIAPRWFDLINVARRIKQIEPDVPLNAMGLSPLCRDDNNIFFHLSRLLLSSPSPDQILVRLKWAQILFDLLVERLPNSFESSFNNKSILKVINSFKSNNQVGIEFLKEGFNFFGSKIGVDFSTSLVFKDSLEEFERKCLKKQARNGTGDSISVYKSGFAKAGGVSFISTYKCKGLEYHSVIAFGMLWGYLPHWNEIFSSNIDENEVSKKLLYVISSRAKNNLYMIAESGRRTTRGTPLFPNRHLVEVFSERSV</sequence>
<dbReference type="KEGG" id="pbj:VN24_02900"/>
<evidence type="ECO:0000256" key="7">
    <source>
        <dbReference type="ARBA" id="ARBA00023235"/>
    </source>
</evidence>
<dbReference type="PANTHER" id="PTHR11070">
    <property type="entry name" value="UVRD / RECB / PCRA DNA HELICASE FAMILY MEMBER"/>
    <property type="match status" value="1"/>
</dbReference>
<evidence type="ECO:0000256" key="2">
    <source>
        <dbReference type="ARBA" id="ARBA00022741"/>
    </source>
</evidence>
<dbReference type="Gene3D" id="1.10.10.160">
    <property type="match status" value="1"/>
</dbReference>
<evidence type="ECO:0000313" key="14">
    <source>
        <dbReference type="Proteomes" id="UP000032633"/>
    </source>
</evidence>
<keyword evidence="7" id="KW-0413">Isomerase</keyword>
<evidence type="ECO:0000259" key="12">
    <source>
        <dbReference type="PROSITE" id="PS51198"/>
    </source>
</evidence>
<dbReference type="GO" id="GO:0000725">
    <property type="term" value="P:recombinational repair"/>
    <property type="evidence" value="ECO:0007669"/>
    <property type="project" value="TreeGrafter"/>
</dbReference>
<dbReference type="PATRIC" id="fig|1126833.4.peg.643"/>
<name>A0A0D5NQ59_9BACL</name>
<reference evidence="14" key="2">
    <citation type="submission" date="2015-03" db="EMBL/GenBank/DDBJ databases">
        <title>Genome sequence of Paenibacillus beijingensis strain DSM 24997T.</title>
        <authorList>
            <person name="Kwak Y."/>
            <person name="Shin J.-H."/>
        </authorList>
    </citation>
    <scope>NUCLEOTIDE SEQUENCE [LARGE SCALE GENOMIC DNA]</scope>
    <source>
        <strain evidence="14">DSM 24997</strain>
    </source>
</reference>
<organism evidence="13 14">
    <name type="scientific">Paenibacillus beijingensis</name>
    <dbReference type="NCBI Taxonomy" id="1126833"/>
    <lineage>
        <taxon>Bacteria</taxon>
        <taxon>Bacillati</taxon>
        <taxon>Bacillota</taxon>
        <taxon>Bacilli</taxon>
        <taxon>Bacillales</taxon>
        <taxon>Paenibacillaceae</taxon>
        <taxon>Paenibacillus</taxon>
    </lineage>
</organism>
<keyword evidence="6" id="KW-0238">DNA-binding</keyword>
<evidence type="ECO:0000256" key="10">
    <source>
        <dbReference type="ARBA" id="ARBA00048988"/>
    </source>
</evidence>
<gene>
    <name evidence="13" type="ORF">VN24_02900</name>
</gene>
<evidence type="ECO:0000256" key="3">
    <source>
        <dbReference type="ARBA" id="ARBA00022801"/>
    </source>
</evidence>
<feature type="binding site" evidence="11">
    <location>
        <begin position="24"/>
        <end position="31"/>
    </location>
    <ligand>
        <name>ATP</name>
        <dbReference type="ChEBI" id="CHEBI:30616"/>
    </ligand>
</feature>
<dbReference type="HOGENOM" id="CLU_004585_6_5_9"/>
<evidence type="ECO:0000256" key="9">
    <source>
        <dbReference type="ARBA" id="ARBA00034808"/>
    </source>
</evidence>
<keyword evidence="14" id="KW-1185">Reference proteome</keyword>
<dbReference type="Gene3D" id="3.40.50.300">
    <property type="entry name" value="P-loop containing nucleotide triphosphate hydrolases"/>
    <property type="match status" value="2"/>
</dbReference>
<evidence type="ECO:0000256" key="1">
    <source>
        <dbReference type="ARBA" id="ARBA00009922"/>
    </source>
</evidence>
<dbReference type="AlphaFoldDB" id="A0A0D5NQ59"/>
<dbReference type="GO" id="GO:0003677">
    <property type="term" value="F:DNA binding"/>
    <property type="evidence" value="ECO:0007669"/>
    <property type="project" value="UniProtKB-KW"/>
</dbReference>
<evidence type="ECO:0000256" key="6">
    <source>
        <dbReference type="ARBA" id="ARBA00023125"/>
    </source>
</evidence>
<proteinExistence type="inferred from homology"/>
<protein>
    <recommendedName>
        <fullName evidence="9">DNA 3'-5' helicase</fullName>
        <ecNumber evidence="9">5.6.2.4</ecNumber>
    </recommendedName>
</protein>
<keyword evidence="3 11" id="KW-0378">Hydrolase</keyword>
<dbReference type="STRING" id="1126833.VN24_02900"/>